<dbReference type="InterPro" id="IPR020846">
    <property type="entry name" value="MFS_dom"/>
</dbReference>
<keyword evidence="3 7" id="KW-0812">Transmembrane</keyword>
<dbReference type="Proteomes" id="UP001153636">
    <property type="component" value="Chromosome 10"/>
</dbReference>
<dbReference type="GO" id="GO:0015293">
    <property type="term" value="F:symporter activity"/>
    <property type="evidence" value="ECO:0007669"/>
    <property type="project" value="UniProtKB-KW"/>
</dbReference>
<dbReference type="EMBL" id="OV651822">
    <property type="protein sequence ID" value="CAH1100378.1"/>
    <property type="molecule type" value="Genomic_DNA"/>
</dbReference>
<feature type="transmembrane region" description="Helical" evidence="7">
    <location>
        <begin position="102"/>
        <end position="121"/>
    </location>
</feature>
<dbReference type="InterPro" id="IPR036259">
    <property type="entry name" value="MFS_trans_sf"/>
</dbReference>
<evidence type="ECO:0000256" key="1">
    <source>
        <dbReference type="ARBA" id="ARBA00004141"/>
    </source>
</evidence>
<dbReference type="FunFam" id="1.20.1250.20:FF:000423">
    <property type="entry name" value="Putative inorganic phosphate cotransporter-like Protein"/>
    <property type="match status" value="1"/>
</dbReference>
<dbReference type="InterPro" id="IPR011701">
    <property type="entry name" value="MFS"/>
</dbReference>
<reference evidence="9" key="1">
    <citation type="submission" date="2022-01" db="EMBL/GenBank/DDBJ databases">
        <authorList>
            <person name="King R."/>
        </authorList>
    </citation>
    <scope>NUCLEOTIDE SEQUENCE</scope>
</reference>
<dbReference type="PROSITE" id="PS50850">
    <property type="entry name" value="MFS"/>
    <property type="match status" value="1"/>
</dbReference>
<gene>
    <name evidence="9" type="ORF">PSYICH_LOCUS2043</name>
</gene>
<evidence type="ECO:0000313" key="10">
    <source>
        <dbReference type="Proteomes" id="UP001153636"/>
    </source>
</evidence>
<organism evidence="9 10">
    <name type="scientific">Psylliodes chrysocephalus</name>
    <dbReference type="NCBI Taxonomy" id="3402493"/>
    <lineage>
        <taxon>Eukaryota</taxon>
        <taxon>Metazoa</taxon>
        <taxon>Ecdysozoa</taxon>
        <taxon>Arthropoda</taxon>
        <taxon>Hexapoda</taxon>
        <taxon>Insecta</taxon>
        <taxon>Pterygota</taxon>
        <taxon>Neoptera</taxon>
        <taxon>Endopterygota</taxon>
        <taxon>Coleoptera</taxon>
        <taxon>Polyphaga</taxon>
        <taxon>Cucujiformia</taxon>
        <taxon>Chrysomeloidea</taxon>
        <taxon>Chrysomelidae</taxon>
        <taxon>Galerucinae</taxon>
        <taxon>Alticini</taxon>
        <taxon>Psylliodes</taxon>
    </lineage>
</organism>
<keyword evidence="10" id="KW-1185">Reference proteome</keyword>
<accession>A0A9P0CHX0</accession>
<evidence type="ECO:0000256" key="4">
    <source>
        <dbReference type="ARBA" id="ARBA00022847"/>
    </source>
</evidence>
<feature type="transmembrane region" description="Helical" evidence="7">
    <location>
        <begin position="164"/>
        <end position="185"/>
    </location>
</feature>
<name>A0A9P0CHX0_9CUCU</name>
<protein>
    <recommendedName>
        <fullName evidence="8">Major facilitator superfamily (MFS) profile domain-containing protein</fullName>
    </recommendedName>
</protein>
<evidence type="ECO:0000256" key="7">
    <source>
        <dbReference type="SAM" id="Phobius"/>
    </source>
</evidence>
<evidence type="ECO:0000259" key="8">
    <source>
        <dbReference type="PROSITE" id="PS50850"/>
    </source>
</evidence>
<evidence type="ECO:0000313" key="9">
    <source>
        <dbReference type="EMBL" id="CAH1100378.1"/>
    </source>
</evidence>
<keyword evidence="4" id="KW-0769">Symport</keyword>
<feature type="transmembrane region" description="Helical" evidence="7">
    <location>
        <begin position="191"/>
        <end position="210"/>
    </location>
</feature>
<dbReference type="AlphaFoldDB" id="A0A9P0CHX0"/>
<dbReference type="GO" id="GO:0006820">
    <property type="term" value="P:monoatomic anion transport"/>
    <property type="evidence" value="ECO:0007669"/>
    <property type="project" value="TreeGrafter"/>
</dbReference>
<dbReference type="SUPFAM" id="SSF103473">
    <property type="entry name" value="MFS general substrate transporter"/>
    <property type="match status" value="1"/>
</dbReference>
<evidence type="ECO:0000256" key="6">
    <source>
        <dbReference type="ARBA" id="ARBA00023136"/>
    </source>
</evidence>
<dbReference type="Gene3D" id="1.20.1250.20">
    <property type="entry name" value="MFS general substrate transporter like domains"/>
    <property type="match status" value="2"/>
</dbReference>
<keyword evidence="2" id="KW-0813">Transport</keyword>
<sequence length="455" mass="51029">MGVPIRFWIACMIFFTTFTCYTTRVNFSVSIVSMTSQKIKGTPYCKPESNLTGPEKNDYGQRYDWNERTQGTLLSAYFYGYVLFNLLSGLIAEYFGPFKVILGVHLAAIILNTCCVFATRVHWGLLFFLRFLLGMGGALVYPSLQMLIAYWAPPEEKGKFSAALMGNVLGTCVTWSIVGVITTYFGWAWGFYVVSIENIIFCVVFFIVITDTPEMHKWIKEEEINYIKEAQKGTVTHKKVIAPYKEIFTNFAYWMLMICHFSNEWGLYLQLTLIPKFISDVIGYNLAATGGLGALPPLMRMIFALVLGAIADALLVREMVRKKVIRKSYTVLSHIIPGMMLIGICYSECNFLPIMVLLTLSLGLNGAVVQNILINAQDLAPNFAGTIYALNSFFAGMTGFIVPNINAEFTKDKNGIDEWGNTFMLGGIVYFTGGVLWIFFGSVEEQSFNRKGDPG</sequence>
<feature type="transmembrane region" description="Helical" evidence="7">
    <location>
        <begin position="76"/>
        <end position="95"/>
    </location>
</feature>
<dbReference type="FunFam" id="1.20.1250.20:FF:000003">
    <property type="entry name" value="Solute carrier family 17 member 3"/>
    <property type="match status" value="1"/>
</dbReference>
<dbReference type="PANTHER" id="PTHR11662:SF336">
    <property type="entry name" value="LP19554P"/>
    <property type="match status" value="1"/>
</dbReference>
<evidence type="ECO:0000256" key="3">
    <source>
        <dbReference type="ARBA" id="ARBA00022692"/>
    </source>
</evidence>
<proteinExistence type="predicted"/>
<keyword evidence="5 7" id="KW-1133">Transmembrane helix</keyword>
<feature type="transmembrane region" description="Helical" evidence="7">
    <location>
        <begin position="423"/>
        <end position="443"/>
    </location>
</feature>
<keyword evidence="6 7" id="KW-0472">Membrane</keyword>
<evidence type="ECO:0000256" key="2">
    <source>
        <dbReference type="ARBA" id="ARBA00022448"/>
    </source>
</evidence>
<feature type="transmembrane region" description="Helical" evidence="7">
    <location>
        <begin position="386"/>
        <end position="403"/>
    </location>
</feature>
<comment type="subcellular location">
    <subcellularLocation>
        <location evidence="1">Membrane</location>
        <topology evidence="1">Multi-pass membrane protein</topology>
    </subcellularLocation>
</comment>
<dbReference type="GO" id="GO:0016020">
    <property type="term" value="C:membrane"/>
    <property type="evidence" value="ECO:0007669"/>
    <property type="project" value="UniProtKB-SubCell"/>
</dbReference>
<feature type="transmembrane region" description="Helical" evidence="7">
    <location>
        <begin position="328"/>
        <end position="346"/>
    </location>
</feature>
<feature type="transmembrane region" description="Helical" evidence="7">
    <location>
        <begin position="352"/>
        <end position="374"/>
    </location>
</feature>
<dbReference type="PANTHER" id="PTHR11662">
    <property type="entry name" value="SOLUTE CARRIER FAMILY 17"/>
    <property type="match status" value="1"/>
</dbReference>
<feature type="transmembrane region" description="Helical" evidence="7">
    <location>
        <begin position="7"/>
        <end position="27"/>
    </location>
</feature>
<feature type="transmembrane region" description="Helical" evidence="7">
    <location>
        <begin position="298"/>
        <end position="316"/>
    </location>
</feature>
<dbReference type="OrthoDB" id="2985014at2759"/>
<dbReference type="Pfam" id="PF07690">
    <property type="entry name" value="MFS_1"/>
    <property type="match status" value="1"/>
</dbReference>
<evidence type="ECO:0000256" key="5">
    <source>
        <dbReference type="ARBA" id="ARBA00022989"/>
    </source>
</evidence>
<dbReference type="InterPro" id="IPR050382">
    <property type="entry name" value="MFS_Na/Anion_cotransporter"/>
</dbReference>
<feature type="domain" description="Major facilitator superfamily (MFS) profile" evidence="8">
    <location>
        <begin position="12"/>
        <end position="445"/>
    </location>
</feature>
<feature type="transmembrane region" description="Helical" evidence="7">
    <location>
        <begin position="127"/>
        <end position="152"/>
    </location>
</feature>